<dbReference type="NCBIfam" id="TIGR02605">
    <property type="entry name" value="CxxC_CxxC_SSSS"/>
    <property type="match status" value="1"/>
</dbReference>
<dbReference type="KEGG" id="blag:BLTE_15870"/>
<dbReference type="EMBL" id="AP018907">
    <property type="protein sequence ID" value="BBF92902.1"/>
    <property type="molecule type" value="Genomic_DNA"/>
</dbReference>
<dbReference type="RefSeq" id="WP_126399109.1">
    <property type="nucleotide sequence ID" value="NZ_AP018907.1"/>
</dbReference>
<evidence type="ECO:0000313" key="3">
    <source>
        <dbReference type="Proteomes" id="UP000266934"/>
    </source>
</evidence>
<feature type="domain" description="Putative regulatory protein FmdB zinc ribbon" evidence="1">
    <location>
        <begin position="1"/>
        <end position="40"/>
    </location>
</feature>
<dbReference type="Pfam" id="PF09723">
    <property type="entry name" value="Zn_ribbon_8"/>
    <property type="match status" value="1"/>
</dbReference>
<reference evidence="2 3" key="1">
    <citation type="submission" date="2018-08" db="EMBL/GenBank/DDBJ databases">
        <title>Complete genome sequencing of Blastochloris tepida GI.</title>
        <authorList>
            <person name="Tsukatani Y."/>
            <person name="Mori H."/>
        </authorList>
    </citation>
    <scope>NUCLEOTIDE SEQUENCE [LARGE SCALE GENOMIC DNA]</scope>
    <source>
        <strain evidence="2 3">GI</strain>
    </source>
</reference>
<name>A0A348G019_9HYPH</name>
<sequence>MPIYRYECQDCGADFETLVRASDTPSCPSCGSVRLEQQLSLIAAPAKSGGGLDIPPCAGGEGACPRCCADACGPE</sequence>
<dbReference type="InterPro" id="IPR013429">
    <property type="entry name" value="Regulatory_FmdB_Zinc_ribbon"/>
</dbReference>
<evidence type="ECO:0000313" key="2">
    <source>
        <dbReference type="EMBL" id="BBF92902.1"/>
    </source>
</evidence>
<dbReference type="AlphaFoldDB" id="A0A348G019"/>
<dbReference type="OrthoDB" id="9813321at2"/>
<dbReference type="Gene3D" id="2.20.28.30">
    <property type="entry name" value="RNA polymerase ii, chain L"/>
    <property type="match status" value="1"/>
</dbReference>
<organism evidence="2 3">
    <name type="scientific">Blastochloris tepida</name>
    <dbReference type="NCBI Taxonomy" id="2233851"/>
    <lineage>
        <taxon>Bacteria</taxon>
        <taxon>Pseudomonadati</taxon>
        <taxon>Pseudomonadota</taxon>
        <taxon>Alphaproteobacteria</taxon>
        <taxon>Hyphomicrobiales</taxon>
        <taxon>Blastochloridaceae</taxon>
        <taxon>Blastochloris</taxon>
    </lineage>
</organism>
<accession>A0A348G019</accession>
<keyword evidence="3" id="KW-1185">Reference proteome</keyword>
<dbReference type="SMART" id="SM00834">
    <property type="entry name" value="CxxC_CXXC_SSSS"/>
    <property type="match status" value="1"/>
</dbReference>
<gene>
    <name evidence="2" type="ORF">BLTE_15870</name>
</gene>
<evidence type="ECO:0000259" key="1">
    <source>
        <dbReference type="SMART" id="SM00834"/>
    </source>
</evidence>
<protein>
    <recommendedName>
        <fullName evidence="1">Putative regulatory protein FmdB zinc ribbon domain-containing protein</fullName>
    </recommendedName>
</protein>
<proteinExistence type="predicted"/>
<dbReference type="Proteomes" id="UP000266934">
    <property type="component" value="Chromosome"/>
</dbReference>